<proteinExistence type="predicted"/>
<evidence type="ECO:0000313" key="1">
    <source>
        <dbReference type="EMBL" id="GAA3878859.1"/>
    </source>
</evidence>
<dbReference type="EMBL" id="BAAAZA010000015">
    <property type="protein sequence ID" value="GAA3878859.1"/>
    <property type="molecule type" value="Genomic_DNA"/>
</dbReference>
<gene>
    <name evidence="1" type="ORF">GCM10022207_51750</name>
</gene>
<reference evidence="2" key="1">
    <citation type="journal article" date="2019" name="Int. J. Syst. Evol. Microbiol.">
        <title>The Global Catalogue of Microorganisms (GCM) 10K type strain sequencing project: providing services to taxonomists for standard genome sequencing and annotation.</title>
        <authorList>
            <consortium name="The Broad Institute Genomics Platform"/>
            <consortium name="The Broad Institute Genome Sequencing Center for Infectious Disease"/>
            <person name="Wu L."/>
            <person name="Ma J."/>
        </authorList>
    </citation>
    <scope>NUCLEOTIDE SEQUENCE [LARGE SCALE GENOMIC DNA]</scope>
    <source>
        <strain evidence="2">JCM 16578</strain>
    </source>
</reference>
<name>A0ABP7KKY5_9ACTN</name>
<evidence type="ECO:0000313" key="2">
    <source>
        <dbReference type="Proteomes" id="UP001501563"/>
    </source>
</evidence>
<comment type="caution">
    <text evidence="1">The sequence shown here is derived from an EMBL/GenBank/DDBJ whole genome shotgun (WGS) entry which is preliminary data.</text>
</comment>
<accession>A0ABP7KKY5</accession>
<dbReference type="Proteomes" id="UP001501563">
    <property type="component" value="Unassembled WGS sequence"/>
</dbReference>
<organism evidence="1 2">
    <name type="scientific">Streptomyces lannensis</name>
    <dbReference type="NCBI Taxonomy" id="766498"/>
    <lineage>
        <taxon>Bacteria</taxon>
        <taxon>Bacillati</taxon>
        <taxon>Actinomycetota</taxon>
        <taxon>Actinomycetes</taxon>
        <taxon>Kitasatosporales</taxon>
        <taxon>Streptomycetaceae</taxon>
        <taxon>Streptomyces</taxon>
    </lineage>
</organism>
<keyword evidence="2" id="KW-1185">Reference proteome</keyword>
<sequence>MQSSAPVFVLVSGWRVDADGTAHATLRCAGTRAGKAKITALAKAPDVAGAADGAFTLDISVVPYPRQG</sequence>
<protein>
    <submittedName>
        <fullName evidence="1">Uncharacterized protein</fullName>
    </submittedName>
</protein>